<keyword evidence="1" id="KW-0210">Decarboxylase</keyword>
<dbReference type="GO" id="GO:0005739">
    <property type="term" value="C:mitochondrion"/>
    <property type="evidence" value="ECO:0007669"/>
    <property type="project" value="TreeGrafter"/>
</dbReference>
<dbReference type="PANTHER" id="PTHR10067:SF9">
    <property type="entry name" value="PHOSPHATIDYLSERINE DECARBOXYLASE FAMILY PROTEIN (AFU_ORTHOLOGUE AFUA_7G01730)"/>
    <property type="match status" value="1"/>
</dbReference>
<dbReference type="STRING" id="240176.A8P528"/>
<name>A8P528_COPC7</name>
<sequence>MSQNALYSYAKSRTMSRYAGWLPSRPEVYRSFMHVHYHIGKDGWQAQRAHEPAVAEFAASIRKHPDMVALFDQIFKQVAQIPDLKTIKSFEELLHAMDSIVTSPPKFHIAEDEHGNPIGEPIGVPMYLLFDLLSNTSAGYDLFRMPAFNEILKTLLNEWGKFLTTFPSASSLHDGDEGWFSTIALQQLESDGRGEFNATYVVPNPSEPHRGYTSWDAFFTREVQPSARPILKPEDKSIIHSACESTVYNIQSKVKKHDQFWLKTQAYSLYDILNKNDEDADKFVGGTIYQAFLSPLDYHRWHAPVDGEIVKTVLVPGSYYAVLPDAGAPQDDPDLKPGDPHGALIRSQGWLTVAAARALIFIKADNPDIGLMCFVGIGMAEVSTCDITVKQGDKVKTGDQLGMFHFGGSSHALIFGPQTKITFAREVTEKQNPHLLVNSVIAQVSKAEN</sequence>
<dbReference type="InterPro" id="IPR022237">
    <property type="entry name" value="PsiD-like"/>
</dbReference>
<gene>
    <name evidence="4" type="ORF">CC1G_09241</name>
</gene>
<dbReference type="Proteomes" id="UP000001861">
    <property type="component" value="Unassembled WGS sequence"/>
</dbReference>
<dbReference type="RefSeq" id="XP_001838864.1">
    <property type="nucleotide sequence ID" value="XM_001838812.2"/>
</dbReference>
<dbReference type="GO" id="GO:0006646">
    <property type="term" value="P:phosphatidylethanolamine biosynthetic process"/>
    <property type="evidence" value="ECO:0007669"/>
    <property type="project" value="TreeGrafter"/>
</dbReference>
<dbReference type="KEGG" id="cci:CC1G_09241"/>
<evidence type="ECO:0000259" key="3">
    <source>
        <dbReference type="Pfam" id="PF12588"/>
    </source>
</evidence>
<keyword evidence="2" id="KW-0456">Lyase</keyword>
<proteinExistence type="predicted"/>
<evidence type="ECO:0000313" key="4">
    <source>
        <dbReference type="EMBL" id="EAU82979.1"/>
    </source>
</evidence>
<accession>A8P528</accession>
<reference evidence="4 5" key="1">
    <citation type="journal article" date="2010" name="Proc. Natl. Acad. Sci. U.S.A.">
        <title>Insights into evolution of multicellular fungi from the assembled chromosomes of the mushroom Coprinopsis cinerea (Coprinus cinereus).</title>
        <authorList>
            <person name="Stajich J.E."/>
            <person name="Wilke S.K."/>
            <person name="Ahren D."/>
            <person name="Au C.H."/>
            <person name="Birren B.W."/>
            <person name="Borodovsky M."/>
            <person name="Burns C."/>
            <person name="Canback B."/>
            <person name="Casselton L.A."/>
            <person name="Cheng C.K."/>
            <person name="Deng J."/>
            <person name="Dietrich F.S."/>
            <person name="Fargo D.C."/>
            <person name="Farman M.L."/>
            <person name="Gathman A.C."/>
            <person name="Goldberg J."/>
            <person name="Guigo R."/>
            <person name="Hoegger P.J."/>
            <person name="Hooker J.B."/>
            <person name="Huggins A."/>
            <person name="James T.Y."/>
            <person name="Kamada T."/>
            <person name="Kilaru S."/>
            <person name="Kodira C."/>
            <person name="Kues U."/>
            <person name="Kupfer D."/>
            <person name="Kwan H.S."/>
            <person name="Lomsadze A."/>
            <person name="Li W."/>
            <person name="Lilly W.W."/>
            <person name="Ma L.J."/>
            <person name="Mackey A.J."/>
            <person name="Manning G."/>
            <person name="Martin F."/>
            <person name="Muraguchi H."/>
            <person name="Natvig D.O."/>
            <person name="Palmerini H."/>
            <person name="Ramesh M.A."/>
            <person name="Rehmeyer C.J."/>
            <person name="Roe B.A."/>
            <person name="Shenoy N."/>
            <person name="Stanke M."/>
            <person name="Ter-Hovhannisyan V."/>
            <person name="Tunlid A."/>
            <person name="Velagapudi R."/>
            <person name="Vision T.J."/>
            <person name="Zeng Q."/>
            <person name="Zolan M.E."/>
            <person name="Pukkila P.J."/>
        </authorList>
    </citation>
    <scope>NUCLEOTIDE SEQUENCE [LARGE SCALE GENOMIC DNA]</scope>
    <source>
        <strain evidence="5">Okayama-7 / 130 / ATCC MYA-4618 / FGSC 9003</strain>
    </source>
</reference>
<dbReference type="PANTHER" id="PTHR10067">
    <property type="entry name" value="PHOSPHATIDYLSERINE DECARBOXYLASE"/>
    <property type="match status" value="1"/>
</dbReference>
<protein>
    <submittedName>
        <fullName evidence="4">Phosphatidylserine decarboxylase</fullName>
    </submittedName>
</protein>
<dbReference type="InterPro" id="IPR003817">
    <property type="entry name" value="PS_Dcarbxylase"/>
</dbReference>
<dbReference type="eggNOG" id="KOG2419">
    <property type="taxonomic scope" value="Eukaryota"/>
</dbReference>
<evidence type="ECO:0000256" key="1">
    <source>
        <dbReference type="ARBA" id="ARBA00022793"/>
    </source>
</evidence>
<dbReference type="Pfam" id="PF12588">
    <property type="entry name" value="PSDC"/>
    <property type="match status" value="1"/>
</dbReference>
<organism evidence="4 5">
    <name type="scientific">Coprinopsis cinerea (strain Okayama-7 / 130 / ATCC MYA-4618 / FGSC 9003)</name>
    <name type="common">Inky cap fungus</name>
    <name type="synonym">Hormographiella aspergillata</name>
    <dbReference type="NCBI Taxonomy" id="240176"/>
    <lineage>
        <taxon>Eukaryota</taxon>
        <taxon>Fungi</taxon>
        <taxon>Dikarya</taxon>
        <taxon>Basidiomycota</taxon>
        <taxon>Agaricomycotina</taxon>
        <taxon>Agaricomycetes</taxon>
        <taxon>Agaricomycetidae</taxon>
        <taxon>Agaricales</taxon>
        <taxon>Agaricineae</taxon>
        <taxon>Psathyrellaceae</taxon>
        <taxon>Coprinopsis</taxon>
    </lineage>
</organism>
<evidence type="ECO:0000313" key="5">
    <source>
        <dbReference type="Proteomes" id="UP000001861"/>
    </source>
</evidence>
<dbReference type="Pfam" id="PF02666">
    <property type="entry name" value="PS_Dcarbxylase"/>
    <property type="match status" value="1"/>
</dbReference>
<dbReference type="OMA" id="ACESAVF"/>
<feature type="domain" description="L-tryptophan decarboxylase PsiD-like" evidence="3">
    <location>
        <begin position="52"/>
        <end position="188"/>
    </location>
</feature>
<keyword evidence="5" id="KW-1185">Reference proteome</keyword>
<dbReference type="InParanoid" id="A8P528"/>
<dbReference type="GeneID" id="6015459"/>
<evidence type="ECO:0000256" key="2">
    <source>
        <dbReference type="ARBA" id="ARBA00023239"/>
    </source>
</evidence>
<dbReference type="GO" id="GO:0004609">
    <property type="term" value="F:phosphatidylserine decarboxylase activity"/>
    <property type="evidence" value="ECO:0007669"/>
    <property type="project" value="InterPro"/>
</dbReference>
<dbReference type="EMBL" id="AACS02000011">
    <property type="protein sequence ID" value="EAU82979.1"/>
    <property type="molecule type" value="Genomic_DNA"/>
</dbReference>
<comment type="caution">
    <text evidence="4">The sequence shown here is derived from an EMBL/GenBank/DDBJ whole genome shotgun (WGS) entry which is preliminary data.</text>
</comment>
<dbReference type="AlphaFoldDB" id="A8P528"/>
<dbReference type="VEuPathDB" id="FungiDB:CC1G_09241"/>
<dbReference type="OrthoDB" id="5973539at2759"/>